<dbReference type="GO" id="GO:0031262">
    <property type="term" value="C:Ndc80 complex"/>
    <property type="evidence" value="ECO:0007669"/>
    <property type="project" value="UniProtKB-UniRule"/>
</dbReference>
<comment type="subcellular location">
    <subcellularLocation>
        <location evidence="8">Chromosome</location>
        <location evidence="8">Centromere</location>
        <location evidence="8">Kinetochore</location>
    </subcellularLocation>
    <subcellularLocation>
        <location evidence="8">Nucleus</location>
    </subcellularLocation>
</comment>
<keyword evidence="2 8" id="KW-0158">Chromosome</keyword>
<evidence type="ECO:0000313" key="12">
    <source>
        <dbReference type="EMBL" id="CAA0822044.1"/>
    </source>
</evidence>
<keyword evidence="7 8" id="KW-0137">Centromere</keyword>
<dbReference type="PANTHER" id="PTHR46681:SF1">
    <property type="entry name" value="KINETOCHORE PROTEIN NDC80 HOMOLOG"/>
    <property type="match status" value="1"/>
</dbReference>
<comment type="caution">
    <text evidence="12">The sequence shown here is derived from an EMBL/GenBank/DDBJ whole genome shotgun (WGS) entry which is preliminary data.</text>
</comment>
<dbReference type="GO" id="GO:0051315">
    <property type="term" value="P:attachment of mitotic spindle microtubules to kinetochore"/>
    <property type="evidence" value="ECO:0007669"/>
    <property type="project" value="UniProtKB-UniRule"/>
</dbReference>
<dbReference type="EMBL" id="CACSLK010021934">
    <property type="protein sequence ID" value="CAA0822044.1"/>
    <property type="molecule type" value="Genomic_DNA"/>
</dbReference>
<evidence type="ECO:0000256" key="9">
    <source>
        <dbReference type="SAM" id="Coils"/>
    </source>
</evidence>
<dbReference type="PANTHER" id="PTHR46681">
    <property type="entry name" value="KINETOCHORE PROTEIN NDC80 HOMOLOG"/>
    <property type="match status" value="1"/>
</dbReference>
<keyword evidence="4 8" id="KW-0498">Mitosis</keyword>
<keyword evidence="13" id="KW-1185">Reference proteome</keyword>
<reference evidence="12" key="1">
    <citation type="submission" date="2019-12" db="EMBL/GenBank/DDBJ databases">
        <authorList>
            <person name="Scholes J."/>
        </authorList>
    </citation>
    <scope>NUCLEOTIDE SEQUENCE</scope>
</reference>
<keyword evidence="8" id="KW-0995">Kinetochore</keyword>
<dbReference type="GO" id="GO:0005634">
    <property type="term" value="C:nucleus"/>
    <property type="evidence" value="ECO:0007669"/>
    <property type="project" value="UniProtKB-SubCell"/>
</dbReference>
<dbReference type="AlphaFoldDB" id="A0A9N7R9T5"/>
<evidence type="ECO:0000256" key="6">
    <source>
        <dbReference type="ARBA" id="ARBA00023306"/>
    </source>
</evidence>
<feature type="compositionally biased region" description="Polar residues" evidence="10">
    <location>
        <begin position="45"/>
        <end position="55"/>
    </location>
</feature>
<dbReference type="Proteomes" id="UP001153555">
    <property type="component" value="Unassembled WGS sequence"/>
</dbReference>
<name>A0A9N7R9T5_STRHE</name>
<evidence type="ECO:0000256" key="1">
    <source>
        <dbReference type="ARBA" id="ARBA00007050"/>
    </source>
</evidence>
<evidence type="ECO:0000256" key="7">
    <source>
        <dbReference type="ARBA" id="ARBA00023328"/>
    </source>
</evidence>
<evidence type="ECO:0000256" key="3">
    <source>
        <dbReference type="ARBA" id="ARBA00022618"/>
    </source>
</evidence>
<feature type="coiled-coil region" evidence="9">
    <location>
        <begin position="434"/>
        <end position="468"/>
    </location>
</feature>
<keyword evidence="3 8" id="KW-0132">Cell division</keyword>
<feature type="region of interest" description="Disordered" evidence="10">
    <location>
        <begin position="1"/>
        <end position="55"/>
    </location>
</feature>
<comment type="subunit">
    <text evidence="8">Component of the NDC80 complex.</text>
</comment>
<sequence length="568" mass="64446">MRGRRRPTDSLPPDRRPPPPTPTNTAADPWQFLATPVPGRDSDASFCSSRPSTDLPNFSDRSHQLSALRTINSYLASQSAPFALKPSLPSAKDITETLKLLLQRLGFVSQKLDEDLSHALKFLKCPFKLNKSALRAPGTPHTWPNLLAVIHWLVQIIKYRDYMMTSAPSFEGDKMFMYTVNSYLLFITGDDDKIDALDEDCIREMSDWKDTLEERVKGFEGTVKELESKLDGMKAGPSQKERLEQEKAVLEKDITKFQIMIEQLSSHLMEVQKKLEEKGNALEAKVEDRKRICEENEELKKRIEEQGINLRDAERMKRELQAVERDIVETESARNGWEEKIWELDSEINHKFKELERLVMEGNQATRRLKIGNGFQYQLNSIGSSPSEVLGLDYKTVLKPALASFSEDIKRSSMGKLEELISLRQQSGENTAKLEERRNHVASLQSHIDEVEAQLNMIRKEKHEYASRCAAEARKLADEVELEAHSISIVENEAAEFLKTSKAELEATIAQTEEEVKLCAEELFLMINSVSKYKEYVALKIAGMRNDLLETAGAVADMYKGTSSSTGI</sequence>
<dbReference type="InterPro" id="IPR055307">
    <property type="entry name" value="NDC80_plants"/>
</dbReference>
<evidence type="ECO:0000313" key="13">
    <source>
        <dbReference type="Proteomes" id="UP001153555"/>
    </source>
</evidence>
<evidence type="ECO:0000256" key="2">
    <source>
        <dbReference type="ARBA" id="ARBA00022454"/>
    </source>
</evidence>
<keyword evidence="6 8" id="KW-0131">Cell cycle</keyword>
<dbReference type="Pfam" id="PF03801">
    <property type="entry name" value="Ndc80_HEC"/>
    <property type="match status" value="1"/>
</dbReference>
<comment type="similarity">
    <text evidence="1 8">Belongs to the NDC80/HEC1 family.</text>
</comment>
<evidence type="ECO:0000256" key="5">
    <source>
        <dbReference type="ARBA" id="ARBA00023054"/>
    </source>
</evidence>
<evidence type="ECO:0000256" key="8">
    <source>
        <dbReference type="RuleBase" id="RU368072"/>
    </source>
</evidence>
<comment type="function">
    <text evidence="8">Acts as a component of the essential kinetochore-associated NDC80 complex, which is required for chromosome segregation and spindle checkpoint activity.</text>
</comment>
<keyword evidence="5 9" id="KW-0175">Coiled coil</keyword>
<dbReference type="Gene3D" id="1.10.418.30">
    <property type="entry name" value="Ncd80 complex, Ncd80 subunit"/>
    <property type="match status" value="1"/>
</dbReference>
<gene>
    <name evidence="12" type="ORF">SHERM_19659</name>
</gene>
<feature type="coiled-coil region" evidence="9">
    <location>
        <begin position="495"/>
        <end position="522"/>
    </location>
</feature>
<dbReference type="InterPro" id="IPR038273">
    <property type="entry name" value="Ndc80_sf"/>
</dbReference>
<accession>A0A9N7R9T5</accession>
<evidence type="ECO:0000256" key="4">
    <source>
        <dbReference type="ARBA" id="ARBA00022776"/>
    </source>
</evidence>
<feature type="domain" description="Kinetochore protein Ndc80 CH" evidence="11">
    <location>
        <begin position="46"/>
        <end position="160"/>
    </location>
</feature>
<dbReference type="OrthoDB" id="7459479at2759"/>
<organism evidence="12 13">
    <name type="scientific">Striga hermonthica</name>
    <name type="common">Purple witchweed</name>
    <name type="synonym">Buchnera hermonthica</name>
    <dbReference type="NCBI Taxonomy" id="68872"/>
    <lineage>
        <taxon>Eukaryota</taxon>
        <taxon>Viridiplantae</taxon>
        <taxon>Streptophyta</taxon>
        <taxon>Embryophyta</taxon>
        <taxon>Tracheophyta</taxon>
        <taxon>Spermatophyta</taxon>
        <taxon>Magnoliopsida</taxon>
        <taxon>eudicotyledons</taxon>
        <taxon>Gunneridae</taxon>
        <taxon>Pentapetalae</taxon>
        <taxon>asterids</taxon>
        <taxon>lamiids</taxon>
        <taxon>Lamiales</taxon>
        <taxon>Orobanchaceae</taxon>
        <taxon>Buchnereae</taxon>
        <taxon>Striga</taxon>
    </lineage>
</organism>
<proteinExistence type="inferred from homology"/>
<feature type="compositionally biased region" description="Basic and acidic residues" evidence="10">
    <location>
        <begin position="1"/>
        <end position="17"/>
    </location>
</feature>
<keyword evidence="8" id="KW-0539">Nucleus</keyword>
<dbReference type="GO" id="GO:0051301">
    <property type="term" value="P:cell division"/>
    <property type="evidence" value="ECO:0007669"/>
    <property type="project" value="UniProtKB-UniRule"/>
</dbReference>
<dbReference type="InterPro" id="IPR055260">
    <property type="entry name" value="Ndc80_CH"/>
</dbReference>
<protein>
    <recommendedName>
        <fullName evidence="8">Kinetochore protein NDC80</fullName>
    </recommendedName>
</protein>
<evidence type="ECO:0000256" key="10">
    <source>
        <dbReference type="SAM" id="MobiDB-lite"/>
    </source>
</evidence>
<feature type="coiled-coil region" evidence="9">
    <location>
        <begin position="209"/>
        <end position="340"/>
    </location>
</feature>
<evidence type="ECO:0000259" key="11">
    <source>
        <dbReference type="Pfam" id="PF03801"/>
    </source>
</evidence>